<gene>
    <name evidence="4" type="ORF">PLXY2_LOCUS6882</name>
</gene>
<dbReference type="GO" id="GO:0070129">
    <property type="term" value="P:regulation of mitochondrial translation"/>
    <property type="evidence" value="ECO:0007669"/>
    <property type="project" value="TreeGrafter"/>
</dbReference>
<name>A0A8S4EUU8_PLUXY</name>
<evidence type="ECO:0000256" key="3">
    <source>
        <dbReference type="SAM" id="MobiDB-lite"/>
    </source>
</evidence>
<evidence type="ECO:0000256" key="2">
    <source>
        <dbReference type="SAM" id="Coils"/>
    </source>
</evidence>
<dbReference type="PANTHER" id="PTHR46669">
    <property type="entry name" value="LEUCINE-RICH PPR MOTIF-CONTAINING PROTEIN, MITOCHONDRIAL"/>
    <property type="match status" value="1"/>
</dbReference>
<protein>
    <submittedName>
        <fullName evidence="4">(diamondback moth) hypothetical protein</fullName>
    </submittedName>
</protein>
<dbReference type="GO" id="GO:0003730">
    <property type="term" value="F:mRNA 3'-UTR binding"/>
    <property type="evidence" value="ECO:0007669"/>
    <property type="project" value="TreeGrafter"/>
</dbReference>
<keyword evidence="2" id="KW-0175">Coiled coil</keyword>
<evidence type="ECO:0000256" key="1">
    <source>
        <dbReference type="PROSITE-ProRule" id="PRU00708"/>
    </source>
</evidence>
<feature type="repeat" description="PPR" evidence="1">
    <location>
        <begin position="173"/>
        <end position="207"/>
    </location>
</feature>
<keyword evidence="5" id="KW-1185">Reference proteome</keyword>
<dbReference type="Gene3D" id="1.25.40.10">
    <property type="entry name" value="Tetratricopeptide repeat domain"/>
    <property type="match status" value="3"/>
</dbReference>
<feature type="region of interest" description="Disordered" evidence="3">
    <location>
        <begin position="1040"/>
        <end position="1063"/>
    </location>
</feature>
<dbReference type="Proteomes" id="UP000653454">
    <property type="component" value="Unassembled WGS sequence"/>
</dbReference>
<dbReference type="GO" id="GO:0005634">
    <property type="term" value="C:nucleus"/>
    <property type="evidence" value="ECO:0007669"/>
    <property type="project" value="TreeGrafter"/>
</dbReference>
<feature type="repeat" description="PPR" evidence="1">
    <location>
        <begin position="987"/>
        <end position="1021"/>
    </location>
</feature>
<organism evidence="4 5">
    <name type="scientific">Plutella xylostella</name>
    <name type="common">Diamondback moth</name>
    <name type="synonym">Plutella maculipennis</name>
    <dbReference type="NCBI Taxonomy" id="51655"/>
    <lineage>
        <taxon>Eukaryota</taxon>
        <taxon>Metazoa</taxon>
        <taxon>Ecdysozoa</taxon>
        <taxon>Arthropoda</taxon>
        <taxon>Hexapoda</taxon>
        <taxon>Insecta</taxon>
        <taxon>Pterygota</taxon>
        <taxon>Neoptera</taxon>
        <taxon>Endopterygota</taxon>
        <taxon>Lepidoptera</taxon>
        <taxon>Glossata</taxon>
        <taxon>Ditrysia</taxon>
        <taxon>Yponomeutoidea</taxon>
        <taxon>Plutellidae</taxon>
        <taxon>Plutella</taxon>
    </lineage>
</organism>
<feature type="coiled-coil region" evidence="2">
    <location>
        <begin position="682"/>
        <end position="709"/>
    </location>
</feature>
<dbReference type="InterPro" id="IPR011990">
    <property type="entry name" value="TPR-like_helical_dom_sf"/>
</dbReference>
<comment type="caution">
    <text evidence="4">The sequence shown here is derived from an EMBL/GenBank/DDBJ whole genome shotgun (WGS) entry which is preliminary data.</text>
</comment>
<evidence type="ECO:0000313" key="4">
    <source>
        <dbReference type="EMBL" id="CAG9119696.1"/>
    </source>
</evidence>
<dbReference type="Pfam" id="PF12854">
    <property type="entry name" value="PPR_1"/>
    <property type="match status" value="1"/>
</dbReference>
<evidence type="ECO:0000313" key="5">
    <source>
        <dbReference type="Proteomes" id="UP000653454"/>
    </source>
</evidence>
<accession>A0A8S4EUU8</accession>
<dbReference type="InterPro" id="IPR033490">
    <property type="entry name" value="LRP130"/>
</dbReference>
<dbReference type="InterPro" id="IPR002885">
    <property type="entry name" value="PPR_rpt"/>
</dbReference>
<dbReference type="Pfam" id="PF01535">
    <property type="entry name" value="PPR"/>
    <property type="match status" value="1"/>
</dbReference>
<sequence length="1346" mass="151350">MSSLLRSTKLVRYFAGAARTLILNSAKTAEANLLINSKAICVANNVLMRDYATSKKTESLEPLLQRLDNEVRRFGRISKRDIDEVFDEIRGKHDITSSQSLLVIRCCGDLVPEELPEQRTLLVQKIWSVLTERGVPMDISHYNALLRVYIENEHPFSPAEFLNELEQKGLQPNRVTYQRLMWRYCQEGDVEGATKVLEKMRELSLPVSEPVLNALVMGHAFHGDTDGARAVLETMAGAGLQPSNRTYALLACGHARKGDIQGVEAVLQTAKDKDVVIDDKDVLDIIEALAVGGHGDKVEHMYEHLQKGYGFVQELCSLILRLINKGHVEVAKAVMKAMPGVQESDKHLYTGAFFVKQLMKVQKTPENVIKVCRELQDDGTIPNALFIATEAALAQGSTEIALLLFKELGKNGTEIRQHFYWPLLVQKGKENDEEGLIHLLREMSQQGMAPSGETLRDYVLPYMLNKDTPQNVVVKLQIANISHIHSSRNIMSQLLDMGKIKEAAEVALIYKPFGQYNLLVRPLTNAVGKTKDIKSFVDILHVISSKPLVIEEDSNPDEDARPADGKNDAHQIGRIVINAIKNLPADLYEELLTEVHSRGLRISTESAEGIQQYLGQKLTSRISEKLAQLTSSEQELSPLSSVRRGARSLPVTPERRSADLERLIAQNKGGNAARYQKQLLSLYVQENEVEKLNNFLKNLESENFELTNSTIAQLVEFYALNGDLEKALELKKRLDACDPQFMLNTYKLVVIANAFVKANRFEDAVAFLMENNPETKDGSSFSVNSKCWQILNSLAEKKEAEKVKELTKVLIDRGYIEPSNVLLGPCIKVHLLRDDVDSALQEFEQASKQYRCTPWKGELMKALILKEDASKLQWLADLSTQIHGEVNILHDLVLAFVECGRLRQARRILETPGLQARSRRLRDACERYVQFVECGRLRQARRILETPGLQARSRRLRDACERYVQEGKPEYLEGLLEATKELNHIDRSNIYYHLLQSYCKADQTDKALGLWTLLQEEGEVPSEDFLKYLANHLKQNNRDIPFAIPNEPAKPKKEKKQSNADNDALVTKKNVTKAIETSVQAGNLNEAVDQALASLKVGVLPKPTVLKYLLKSLAVEGEVNEIEKIGFFLNENARRNVTYDDKRTLAVFTKGDGAAHIDALLQKVTQANTEEELSDALKQFPRSNALQCVVENSELLEKCHKIAELAATKGNYLPANLLWMEYILTGKDKEADALWNNHLIKAESIAYRRLMQESHLNNSPQQVDRLISCLKTNKNINSTVLGNAYSRLINLHLSHGNTEDAKASLQKAMSEGINIDHINVTTLKKLKSAQEAIGQEFKYNIKTESS</sequence>
<dbReference type="PROSITE" id="PS51375">
    <property type="entry name" value="PPR"/>
    <property type="match status" value="3"/>
</dbReference>
<dbReference type="EMBL" id="CAJHNJ030000022">
    <property type="protein sequence ID" value="CAG9119696.1"/>
    <property type="molecule type" value="Genomic_DNA"/>
</dbReference>
<proteinExistence type="predicted"/>
<dbReference type="PANTHER" id="PTHR46669:SF2">
    <property type="entry name" value="EG:BACN32G11.3 PROTEIN"/>
    <property type="match status" value="1"/>
</dbReference>
<feature type="repeat" description="PPR" evidence="1">
    <location>
        <begin position="138"/>
        <end position="172"/>
    </location>
</feature>
<dbReference type="GO" id="GO:0005739">
    <property type="term" value="C:mitochondrion"/>
    <property type="evidence" value="ECO:0007669"/>
    <property type="project" value="TreeGrafter"/>
</dbReference>
<dbReference type="NCBIfam" id="TIGR00756">
    <property type="entry name" value="PPR"/>
    <property type="match status" value="1"/>
</dbReference>
<reference evidence="4" key="1">
    <citation type="submission" date="2020-11" db="EMBL/GenBank/DDBJ databases">
        <authorList>
            <person name="Whiteford S."/>
        </authorList>
    </citation>
    <scope>NUCLEOTIDE SEQUENCE</scope>
</reference>